<dbReference type="GeneID" id="110989844"/>
<dbReference type="Proteomes" id="UP000694845">
    <property type="component" value="Unplaced"/>
</dbReference>
<evidence type="ECO:0000256" key="9">
    <source>
        <dbReference type="PROSITE-ProRule" id="PRU00196"/>
    </source>
</evidence>
<dbReference type="FunFam" id="3.10.250.10:FF:000016">
    <property type="entry name" value="Scavenger receptor cysteine-rich protein type 12"/>
    <property type="match status" value="2"/>
</dbReference>
<feature type="domain" description="SRCR" evidence="12">
    <location>
        <begin position="746"/>
        <end position="846"/>
    </location>
</feature>
<keyword evidence="13" id="KW-1185">Reference proteome</keyword>
<name>A0A8B7ZXC3_ACAPL</name>
<dbReference type="PROSITE" id="PS00420">
    <property type="entry name" value="SRCR_1"/>
    <property type="match status" value="5"/>
</dbReference>
<feature type="domain" description="SRCR" evidence="12">
    <location>
        <begin position="244"/>
        <end position="345"/>
    </location>
</feature>
<feature type="domain" description="SRCR" evidence="12">
    <location>
        <begin position="615"/>
        <end position="715"/>
    </location>
</feature>
<feature type="disulfide bond" evidence="9">
    <location>
        <begin position="815"/>
        <end position="825"/>
    </location>
</feature>
<evidence type="ECO:0000256" key="10">
    <source>
        <dbReference type="SAM" id="MobiDB-lite"/>
    </source>
</evidence>
<dbReference type="Gene3D" id="3.10.250.10">
    <property type="entry name" value="SRCR-like domain"/>
    <property type="match status" value="9"/>
</dbReference>
<sequence>MSCVFPDGSVRLVDGSSSSEGRVEVSYQGAWGTVCDDLFDIQDATVICRQLGFPGAVRAVSAAAEFSVGVGPILLDNLECTGRESTLADCTHAGWTVNNCGHSEDAGVVCSTTTAAPEVSGLPDGSVRLVDGSSTSEGRVEVYYQGDWGTVCDDLFDIQDATVICHQLGFPSAVRAVSAAAEFSVGAGPILLDNVECTGHESTLADCTHAGWTVNNCGHSEDAGVVCSTTTVGPEVSGPPDGSVRLVDGSSSSEGRVEVYYQGDWGTVCDDVWDISDAIVVCRQLGFPGAVRAVSAAAEFSVGDGPILLDNVECTGDENTLADCSHGGWTVHNCGHSEDAGVVCSTTTSGPEVSWMPDGTVRLAGGTSSAKGRVEIYFNGEWGTVCDDGWDLADGNVVCHQLGFSSAVFVRSFGPGSGPIFLDEVSCSADDQTLAECDHQGLGIHNCNHDEDAGVVCETPVFVDVRLVDGNTGNEGRWTVNNCGHSEDAGVFCLPHLTEAPDIFEEGSVRLAGSTLSSEGRVEIYHNGAWGTVCDDGWDLADGNVVCRQLGFSSASSVRSFGRGSGPIFLDQVSCSADDQTLAECDHQGFGSHNCDHVEDAGVVCEIAFVGDGSVRLQGSSSAHQGRVEIFHSGVWGTVCDDSWDINEAMVVCQQLGYLSAEAALNSQEAGFGMGEGQILLDEVECSGEENTLYECSHKEDHNCEHSEDAAVICTVLTTAPMVTTTLRSTTSRSITADLPVEDSALRLAGGTLPSNGRLEVYYQGQWGTVCDDKWGLRNAQVVCRQLGYGSADPVLYQSKYRGGKGPILLDEVNCTGAELSLVSCPSSHWKQHDCTHAEDVGVVCQRPGSVRLVSTGDLPNTLGLLEMFVDGAWLPVCRQGWEMTVADSVCRQLGFNSATNTDVSRVDGIEQGNSVVQRISCTDSKAQLKDCRVDVTKGHSCQDAGADGNVFVECLRHKTDGDVRLSGSEPSFKGEVQIRLEGVWGAVCDTDWQLSDGEVVCNQLGYYGAKSVYQSKIPHDFGDENGDIPTLRQPVCSGEEARLVSCRNSGWSCSDKCQKGRVGVECNQRRGKSASNPQQPGLGTVPIAVIAVIASLVLLIIVIILIAAVIRRTKAKRSQSHHMAIPMLPPSLPPHQDPSVTADGADGSNHYASLGGATANPSTGMCNPVYETSLNWSPPLKPVTFEFPPAEEDGGDLKKGK</sequence>
<evidence type="ECO:0000256" key="6">
    <source>
        <dbReference type="ARBA" id="ARBA00023136"/>
    </source>
</evidence>
<dbReference type="PROSITE" id="PS50287">
    <property type="entry name" value="SRCR_2"/>
    <property type="match status" value="9"/>
</dbReference>
<keyword evidence="7 9" id="KW-1015">Disulfide bond</keyword>
<feature type="domain" description="SRCR" evidence="12">
    <location>
        <begin position="851"/>
        <end position="956"/>
    </location>
</feature>
<feature type="region of interest" description="Disordered" evidence="10">
    <location>
        <begin position="231"/>
        <end position="250"/>
    </location>
</feature>
<dbReference type="GO" id="GO:0016020">
    <property type="term" value="C:membrane"/>
    <property type="evidence" value="ECO:0007669"/>
    <property type="project" value="UniProtKB-SubCell"/>
</dbReference>
<comment type="caution">
    <text evidence="9">Lacks conserved residue(s) required for the propagation of feature annotation.</text>
</comment>
<evidence type="ECO:0000256" key="7">
    <source>
        <dbReference type="ARBA" id="ARBA00023157"/>
    </source>
</evidence>
<feature type="disulfide bond" evidence="9">
    <location>
        <begin position="686"/>
        <end position="696"/>
    </location>
</feature>
<feature type="disulfide bond" evidence="9">
    <location>
        <begin position="653"/>
        <end position="714"/>
    </location>
</feature>
<evidence type="ECO:0000256" key="11">
    <source>
        <dbReference type="SAM" id="Phobius"/>
    </source>
</evidence>
<feature type="disulfide bond" evidence="9">
    <location>
        <begin position="427"/>
        <end position="437"/>
    </location>
</feature>
<gene>
    <name evidence="14" type="primary">LOC110989844</name>
</gene>
<evidence type="ECO:0000259" key="12">
    <source>
        <dbReference type="PROSITE" id="PS50287"/>
    </source>
</evidence>
<feature type="disulfide bond" evidence="9">
    <location>
        <begin position="922"/>
        <end position="932"/>
    </location>
</feature>
<keyword evidence="8" id="KW-0325">Glycoprotein</keyword>
<dbReference type="InterPro" id="IPR036772">
    <property type="entry name" value="SRCR-like_dom_sf"/>
</dbReference>
<feature type="disulfide bond" evidence="9">
    <location>
        <begin position="771"/>
        <end position="835"/>
    </location>
</feature>
<dbReference type="AlphaFoldDB" id="A0A8B7ZXC3"/>
<keyword evidence="3" id="KW-0732">Signal</keyword>
<feature type="disulfide bond" evidence="9">
    <location>
        <begin position="314"/>
        <end position="324"/>
    </location>
</feature>
<feature type="domain" description="SRCR" evidence="12">
    <location>
        <begin position="127"/>
        <end position="228"/>
    </location>
</feature>
<dbReference type="KEGG" id="aplc:110989844"/>
<accession>A0A8B7ZXC3</accession>
<feature type="domain" description="SRCR" evidence="12">
    <location>
        <begin position="964"/>
        <end position="1068"/>
    </location>
</feature>
<feature type="domain" description="SRCR" evidence="12">
    <location>
        <begin position="10"/>
        <end position="111"/>
    </location>
</feature>
<evidence type="ECO:0000256" key="1">
    <source>
        <dbReference type="ARBA" id="ARBA00004167"/>
    </source>
</evidence>
<dbReference type="PANTHER" id="PTHR48071">
    <property type="entry name" value="SRCR DOMAIN-CONTAINING PROTEIN"/>
    <property type="match status" value="1"/>
</dbReference>
<keyword evidence="2 11" id="KW-0812">Transmembrane</keyword>
<evidence type="ECO:0000256" key="2">
    <source>
        <dbReference type="ARBA" id="ARBA00022692"/>
    </source>
</evidence>
<feature type="disulfide bond" evidence="9">
    <location>
        <begin position="784"/>
        <end position="845"/>
    </location>
</feature>
<feature type="disulfide bond" evidence="9">
    <location>
        <begin position="80"/>
        <end position="90"/>
    </location>
</feature>
<keyword evidence="6 11" id="KW-0472">Membrane</keyword>
<feature type="disulfide bond" evidence="9">
    <location>
        <begin position="640"/>
        <end position="704"/>
    </location>
</feature>
<protein>
    <submittedName>
        <fullName evidence="14">Deleted in malignant brain tumors 1 protein-like</fullName>
    </submittedName>
</protein>
<dbReference type="PRINTS" id="PR00258">
    <property type="entry name" value="SPERACTRCPTR"/>
</dbReference>
<dbReference type="FunFam" id="3.10.250.10:FF:000006">
    <property type="entry name" value="neurotrypsin isoform X2"/>
    <property type="match status" value="3"/>
</dbReference>
<evidence type="ECO:0000256" key="4">
    <source>
        <dbReference type="ARBA" id="ARBA00022737"/>
    </source>
</evidence>
<feature type="disulfide bond" evidence="9">
    <location>
        <begin position="197"/>
        <end position="207"/>
    </location>
</feature>
<dbReference type="FunFam" id="3.10.250.10:FF:000001">
    <property type="entry name" value="Lysyl oxidase 4 isoform X1"/>
    <property type="match status" value="2"/>
</dbReference>
<feature type="disulfide bond" evidence="9">
    <location>
        <begin position="1037"/>
        <end position="1047"/>
    </location>
</feature>
<evidence type="ECO:0000313" key="14">
    <source>
        <dbReference type="RefSeq" id="XP_022110198.1"/>
    </source>
</evidence>
<dbReference type="PANTHER" id="PTHR48071:SF27">
    <property type="entry name" value="SCAVENGER RECEPTOR CYSTEINE-RICH TYPE 1 PROTEIN M130-LIKE"/>
    <property type="match status" value="1"/>
</dbReference>
<feature type="disulfide bond" evidence="9">
    <location>
        <begin position="878"/>
        <end position="942"/>
    </location>
</feature>
<feature type="domain" description="SRCR" evidence="12">
    <location>
        <begin position="509"/>
        <end position="606"/>
    </location>
</feature>
<dbReference type="OrthoDB" id="536948at2759"/>
<proteinExistence type="predicted"/>
<feature type="domain" description="SRCR" evidence="12">
    <location>
        <begin position="361"/>
        <end position="458"/>
    </location>
</feature>
<feature type="disulfide bond" evidence="9">
    <location>
        <begin position="575"/>
        <end position="585"/>
    </location>
</feature>
<keyword evidence="5 11" id="KW-1133">Transmembrane helix</keyword>
<dbReference type="InterPro" id="IPR001190">
    <property type="entry name" value="SRCR"/>
</dbReference>
<dbReference type="Pfam" id="PF00530">
    <property type="entry name" value="SRCR"/>
    <property type="match status" value="9"/>
</dbReference>
<organism evidence="13 14">
    <name type="scientific">Acanthaster planci</name>
    <name type="common">Crown-of-thorns starfish</name>
    <dbReference type="NCBI Taxonomy" id="133434"/>
    <lineage>
        <taxon>Eukaryota</taxon>
        <taxon>Metazoa</taxon>
        <taxon>Echinodermata</taxon>
        <taxon>Eleutherozoa</taxon>
        <taxon>Asterozoa</taxon>
        <taxon>Asteroidea</taxon>
        <taxon>Valvatacea</taxon>
        <taxon>Valvatida</taxon>
        <taxon>Acanthasteridae</taxon>
        <taxon>Acanthaster</taxon>
    </lineage>
</organism>
<comment type="subcellular location">
    <subcellularLocation>
        <location evidence="1">Membrane</location>
        <topology evidence="1">Single-pass membrane protein</topology>
    </subcellularLocation>
</comment>
<keyword evidence="4" id="KW-0677">Repeat</keyword>
<evidence type="ECO:0000313" key="13">
    <source>
        <dbReference type="Proteomes" id="UP000694845"/>
    </source>
</evidence>
<dbReference type="OMA" id="VNSDDRC"/>
<evidence type="ECO:0000256" key="3">
    <source>
        <dbReference type="ARBA" id="ARBA00022729"/>
    </source>
</evidence>
<feature type="transmembrane region" description="Helical" evidence="11">
    <location>
        <begin position="1086"/>
        <end position="1111"/>
    </location>
</feature>
<reference evidence="14" key="1">
    <citation type="submission" date="2025-08" db="UniProtKB">
        <authorList>
            <consortium name="RefSeq"/>
        </authorList>
    </citation>
    <scope>IDENTIFICATION</scope>
</reference>
<evidence type="ECO:0000256" key="5">
    <source>
        <dbReference type="ARBA" id="ARBA00022989"/>
    </source>
</evidence>
<feature type="region of interest" description="Disordered" evidence="10">
    <location>
        <begin position="1128"/>
        <end position="1157"/>
    </location>
</feature>
<dbReference type="SMART" id="SM00202">
    <property type="entry name" value="SR"/>
    <property type="match status" value="9"/>
</dbReference>
<dbReference type="FunFam" id="3.10.250.10:FF:000011">
    <property type="entry name" value="Scavenger receptor class A member 5"/>
    <property type="match status" value="2"/>
</dbReference>
<evidence type="ECO:0000256" key="8">
    <source>
        <dbReference type="ARBA" id="ARBA00023180"/>
    </source>
</evidence>
<dbReference type="SUPFAM" id="SSF56487">
    <property type="entry name" value="SRCR-like"/>
    <property type="match status" value="9"/>
</dbReference>
<feature type="compositionally biased region" description="Pro residues" evidence="10">
    <location>
        <begin position="1128"/>
        <end position="1137"/>
    </location>
</feature>
<dbReference type="RefSeq" id="XP_022110198.1">
    <property type="nucleotide sequence ID" value="XM_022254506.1"/>
</dbReference>